<dbReference type="InterPro" id="IPR018060">
    <property type="entry name" value="HTH_AraC"/>
</dbReference>
<dbReference type="KEGG" id="micc:AUP74_01595"/>
<keyword evidence="3" id="KW-0804">Transcription</keyword>
<dbReference type="Pfam" id="PF12833">
    <property type="entry name" value="HTH_18"/>
    <property type="match status" value="1"/>
</dbReference>
<dbReference type="EMBL" id="CP014143">
    <property type="protein sequence ID" value="AOS97030.1"/>
    <property type="molecule type" value="Genomic_DNA"/>
</dbReference>
<gene>
    <name evidence="7" type="ORF">AUP74_01595</name>
</gene>
<evidence type="ECO:0000256" key="5">
    <source>
        <dbReference type="SAM" id="Phobius"/>
    </source>
</evidence>
<dbReference type="PROSITE" id="PS00041">
    <property type="entry name" value="HTH_ARAC_FAMILY_1"/>
    <property type="match status" value="1"/>
</dbReference>
<dbReference type="GO" id="GO:0043565">
    <property type="term" value="F:sequence-specific DNA binding"/>
    <property type="evidence" value="ECO:0007669"/>
    <property type="project" value="InterPro"/>
</dbReference>
<dbReference type="Proteomes" id="UP000095672">
    <property type="component" value="Chromosome"/>
</dbReference>
<feature type="transmembrane region" description="Helical" evidence="5">
    <location>
        <begin position="58"/>
        <end position="78"/>
    </location>
</feature>
<keyword evidence="5" id="KW-0812">Transmembrane</keyword>
<keyword evidence="5" id="KW-0472">Membrane</keyword>
<keyword evidence="5" id="KW-1133">Transmembrane helix</keyword>
<evidence type="ECO:0000313" key="8">
    <source>
        <dbReference type="Proteomes" id="UP000095672"/>
    </source>
</evidence>
<accession>A0A1C9W7C4</accession>
<evidence type="ECO:0000313" key="7">
    <source>
        <dbReference type="EMBL" id="AOS97030.1"/>
    </source>
</evidence>
<sequence>MHSSYVFFTGTACGLLLLANARLLISYRHQPAGRWLILMLTGVLCYLLWPLLSLEHPLARLLFDLPTILVPAAFWLFAHQLCSEGETFPRWGWIPIALSVIVPAAANHLEFATTPALHEALYVLAQPLKLGLIAAGMVELFRRFQSDLVEARRRLRAVLLIAVGGYMLVVVSAEFLFSYWPIPAGIPTLHALLATLLSFAACLWLLALSPEALGESLPPAPEENPAEVPEPPERPSPPLDAAQHQLLEQLQAHMRDGGYRHTGLTIRELAEQLDAREHVLRSLINRHLGYRNFNEYLNEFRIDEASARLADPQQAHLPVLTIALDIGYRSLSPFNAAFKRRHKRTPTEYRREQLPA</sequence>
<dbReference type="RefSeq" id="WP_069947099.1">
    <property type="nucleotide sequence ID" value="NZ_CP014143.1"/>
</dbReference>
<dbReference type="OrthoDB" id="345413at2"/>
<dbReference type="InterPro" id="IPR009057">
    <property type="entry name" value="Homeodomain-like_sf"/>
</dbReference>
<evidence type="ECO:0000256" key="4">
    <source>
        <dbReference type="SAM" id="MobiDB-lite"/>
    </source>
</evidence>
<dbReference type="PROSITE" id="PS01124">
    <property type="entry name" value="HTH_ARAC_FAMILY_2"/>
    <property type="match status" value="1"/>
</dbReference>
<name>A0A1C9W7C4_9GAMM</name>
<feature type="transmembrane region" description="Helical" evidence="5">
    <location>
        <begin position="188"/>
        <end position="208"/>
    </location>
</feature>
<evidence type="ECO:0000256" key="3">
    <source>
        <dbReference type="ARBA" id="ARBA00023163"/>
    </source>
</evidence>
<feature type="transmembrane region" description="Helical" evidence="5">
    <location>
        <begin position="6"/>
        <end position="25"/>
    </location>
</feature>
<dbReference type="InterPro" id="IPR018062">
    <property type="entry name" value="HTH_AraC-typ_CS"/>
</dbReference>
<evidence type="ECO:0000256" key="1">
    <source>
        <dbReference type="ARBA" id="ARBA00023015"/>
    </source>
</evidence>
<proteinExistence type="predicted"/>
<dbReference type="SUPFAM" id="SSF46689">
    <property type="entry name" value="Homeodomain-like"/>
    <property type="match status" value="1"/>
</dbReference>
<feature type="domain" description="HTH araC/xylS-type" evidence="6">
    <location>
        <begin position="244"/>
        <end position="352"/>
    </location>
</feature>
<feature type="transmembrane region" description="Helical" evidence="5">
    <location>
        <begin position="32"/>
        <end position="52"/>
    </location>
</feature>
<organism evidence="7 8">
    <name type="scientific">Microbulbifer aggregans</name>
    <dbReference type="NCBI Taxonomy" id="1769779"/>
    <lineage>
        <taxon>Bacteria</taxon>
        <taxon>Pseudomonadati</taxon>
        <taxon>Pseudomonadota</taxon>
        <taxon>Gammaproteobacteria</taxon>
        <taxon>Cellvibrionales</taxon>
        <taxon>Microbulbiferaceae</taxon>
        <taxon>Microbulbifer</taxon>
    </lineage>
</organism>
<feature type="transmembrane region" description="Helical" evidence="5">
    <location>
        <begin position="121"/>
        <end position="141"/>
    </location>
</feature>
<protein>
    <submittedName>
        <fullName evidence="7">DNA-binding transcriptional regulator SoxS</fullName>
    </submittedName>
</protein>
<feature type="transmembrane region" description="Helical" evidence="5">
    <location>
        <begin position="90"/>
        <end position="109"/>
    </location>
</feature>
<feature type="transmembrane region" description="Helical" evidence="5">
    <location>
        <begin position="157"/>
        <end position="182"/>
    </location>
</feature>
<dbReference type="STRING" id="1769779.AUP74_01595"/>
<dbReference type="PANTHER" id="PTHR43280">
    <property type="entry name" value="ARAC-FAMILY TRANSCRIPTIONAL REGULATOR"/>
    <property type="match status" value="1"/>
</dbReference>
<keyword evidence="1" id="KW-0805">Transcription regulation</keyword>
<keyword evidence="8" id="KW-1185">Reference proteome</keyword>
<feature type="region of interest" description="Disordered" evidence="4">
    <location>
        <begin position="216"/>
        <end position="239"/>
    </location>
</feature>
<evidence type="ECO:0000256" key="2">
    <source>
        <dbReference type="ARBA" id="ARBA00023125"/>
    </source>
</evidence>
<reference evidence="8" key="1">
    <citation type="submission" date="2016-01" db="EMBL/GenBank/DDBJ databases">
        <title>Complete genome sequence of Microbulbifer sp. CCB-MM1, a halophile isolated from Matang Mangrove Forest, Perak.</title>
        <authorList>
            <person name="Moh T.H."/>
            <person name="Dinesh B."/>
            <person name="Lau N.-S."/>
            <person name="Go F."/>
            <person name="Alexander Chong S.-C."/>
        </authorList>
    </citation>
    <scope>NUCLEOTIDE SEQUENCE [LARGE SCALE GENOMIC DNA]</scope>
    <source>
        <strain evidence="8">CCB-MM1</strain>
    </source>
</reference>
<keyword evidence="2 7" id="KW-0238">DNA-binding</keyword>
<dbReference type="PANTHER" id="PTHR43280:SF29">
    <property type="entry name" value="ARAC-FAMILY TRANSCRIPTIONAL REGULATOR"/>
    <property type="match status" value="1"/>
</dbReference>
<evidence type="ECO:0000259" key="6">
    <source>
        <dbReference type="PROSITE" id="PS01124"/>
    </source>
</evidence>
<dbReference type="AlphaFoldDB" id="A0A1C9W7C4"/>
<dbReference type="SMART" id="SM00342">
    <property type="entry name" value="HTH_ARAC"/>
    <property type="match status" value="1"/>
</dbReference>
<dbReference type="PATRIC" id="fig|1769779.3.peg.1594"/>
<dbReference type="Gene3D" id="1.10.10.60">
    <property type="entry name" value="Homeodomain-like"/>
    <property type="match status" value="1"/>
</dbReference>
<dbReference type="GO" id="GO:0003700">
    <property type="term" value="F:DNA-binding transcription factor activity"/>
    <property type="evidence" value="ECO:0007669"/>
    <property type="project" value="InterPro"/>
</dbReference>